<sequence length="223" mass="25342">MQRVIQQTEDGSPTIVVPDLQLSYHSKHGALQESIHVFINAGLLPLFNTKETIHIFEVGFGTGLNAILTLQQSIQKQQKIHYSTIELFPLEALIYENLDYTILLNDPSLQSYFIAMHNCKWEEQANIHTLFTLCKSKTSLSCFSTDQLFDLIYFDAFDPVVQPELWTQEIFERLFSSLAPNGILVTYSSKGDVRRAMQAAGFLVEKLKGPAKKREMIKAIKKA</sequence>
<keyword evidence="3" id="KW-1185">Reference proteome</keyword>
<dbReference type="Pfam" id="PF05430">
    <property type="entry name" value="Methyltransf_30"/>
    <property type="match status" value="1"/>
</dbReference>
<dbReference type="GO" id="GO:0032259">
    <property type="term" value="P:methylation"/>
    <property type="evidence" value="ECO:0007669"/>
    <property type="project" value="UniProtKB-KW"/>
</dbReference>
<organism evidence="2 3">
    <name type="scientific">Panacibacter ginsenosidivorans</name>
    <dbReference type="NCBI Taxonomy" id="1813871"/>
    <lineage>
        <taxon>Bacteria</taxon>
        <taxon>Pseudomonadati</taxon>
        <taxon>Bacteroidota</taxon>
        <taxon>Chitinophagia</taxon>
        <taxon>Chitinophagales</taxon>
        <taxon>Chitinophagaceae</taxon>
        <taxon>Panacibacter</taxon>
    </lineage>
</organism>
<dbReference type="KEGG" id="pgin:FRZ67_14900"/>
<dbReference type="InterPro" id="IPR047785">
    <property type="entry name" value="tRNA_MNMC2"/>
</dbReference>
<dbReference type="PANTHER" id="PTHR39963">
    <property type="entry name" value="SLL0983 PROTEIN"/>
    <property type="match status" value="1"/>
</dbReference>
<evidence type="ECO:0000313" key="2">
    <source>
        <dbReference type="EMBL" id="QEC68529.1"/>
    </source>
</evidence>
<dbReference type="InterPro" id="IPR008471">
    <property type="entry name" value="MnmC-like_methylTransf"/>
</dbReference>
<dbReference type="SUPFAM" id="SSF53335">
    <property type="entry name" value="S-adenosyl-L-methionine-dependent methyltransferases"/>
    <property type="match status" value="1"/>
</dbReference>
<dbReference type="GO" id="GO:0016645">
    <property type="term" value="F:oxidoreductase activity, acting on the CH-NH group of donors"/>
    <property type="evidence" value="ECO:0007669"/>
    <property type="project" value="InterPro"/>
</dbReference>
<dbReference type="Gene3D" id="3.40.50.150">
    <property type="entry name" value="Vaccinia Virus protein VP39"/>
    <property type="match status" value="1"/>
</dbReference>
<dbReference type="PANTHER" id="PTHR39963:SF1">
    <property type="entry name" value="MNMC-LIKE METHYLTRANSFERASE DOMAIN-CONTAINING PROTEIN"/>
    <property type="match status" value="1"/>
</dbReference>
<keyword evidence="2" id="KW-0489">Methyltransferase</keyword>
<gene>
    <name evidence="2" type="primary">mnmD</name>
    <name evidence="2" type="ORF">FRZ67_14900</name>
</gene>
<dbReference type="OrthoDB" id="9786494at2"/>
<accession>A0A5B8VB84</accession>
<protein>
    <submittedName>
        <fullName evidence="2">tRNA (5-methylaminomethyl-2-thiouridine)(34)-methyltransferase MnmD</fullName>
    </submittedName>
</protein>
<dbReference type="Proteomes" id="UP000321533">
    <property type="component" value="Chromosome"/>
</dbReference>
<keyword evidence="2" id="KW-0808">Transferase</keyword>
<dbReference type="EMBL" id="CP042435">
    <property type="protein sequence ID" value="QEC68529.1"/>
    <property type="molecule type" value="Genomic_DNA"/>
</dbReference>
<dbReference type="InterPro" id="IPR029063">
    <property type="entry name" value="SAM-dependent_MTases_sf"/>
</dbReference>
<dbReference type="GO" id="GO:0004808">
    <property type="term" value="F:tRNA (5-methylaminomethyl-2-thiouridylate)(34)-methyltransferase activity"/>
    <property type="evidence" value="ECO:0007669"/>
    <property type="project" value="InterPro"/>
</dbReference>
<reference evidence="2 3" key="1">
    <citation type="journal article" date="2016" name="Int. J. Syst. Evol. Microbiol.">
        <title>Panacibacter ginsenosidivorans gen. nov., sp. nov., with ginsenoside converting activity isolated from soil of a ginseng field.</title>
        <authorList>
            <person name="Siddiqi M.Z."/>
            <person name="Muhammad Shafi S."/>
            <person name="Choi K.D."/>
            <person name="Im W.T."/>
        </authorList>
    </citation>
    <scope>NUCLEOTIDE SEQUENCE [LARGE SCALE GENOMIC DNA]</scope>
    <source>
        <strain evidence="2 3">Gsoil1550</strain>
    </source>
</reference>
<proteinExistence type="predicted"/>
<evidence type="ECO:0000313" key="3">
    <source>
        <dbReference type="Proteomes" id="UP000321533"/>
    </source>
</evidence>
<dbReference type="AlphaFoldDB" id="A0A5B8VB84"/>
<dbReference type="NCBIfam" id="NF033855">
    <property type="entry name" value="tRNA_MNMC2"/>
    <property type="match status" value="1"/>
</dbReference>
<evidence type="ECO:0000259" key="1">
    <source>
        <dbReference type="Pfam" id="PF05430"/>
    </source>
</evidence>
<dbReference type="RefSeq" id="WP_147190632.1">
    <property type="nucleotide sequence ID" value="NZ_CP042435.1"/>
</dbReference>
<name>A0A5B8VB84_9BACT</name>
<feature type="domain" description="MnmC-like methyltransferase" evidence="1">
    <location>
        <begin position="144"/>
        <end position="221"/>
    </location>
</feature>